<name>A0ACC2PZU8_9NEOP</name>
<proteinExistence type="predicted"/>
<evidence type="ECO:0000313" key="2">
    <source>
        <dbReference type="Proteomes" id="UP001231649"/>
    </source>
</evidence>
<accession>A0ACC2PZU8</accession>
<comment type="caution">
    <text evidence="1">The sequence shown here is derived from an EMBL/GenBank/DDBJ whole genome shotgun (WGS) entry which is preliminary data.</text>
</comment>
<keyword evidence="2" id="KW-1185">Reference proteome</keyword>
<dbReference type="EMBL" id="CM056808">
    <property type="protein sequence ID" value="KAJ8704222.1"/>
    <property type="molecule type" value="Genomic_DNA"/>
</dbReference>
<evidence type="ECO:0000313" key="1">
    <source>
        <dbReference type="EMBL" id="KAJ8704222.1"/>
    </source>
</evidence>
<organism evidence="1 2">
    <name type="scientific">Mythimna loreyi</name>
    <dbReference type="NCBI Taxonomy" id="667449"/>
    <lineage>
        <taxon>Eukaryota</taxon>
        <taxon>Metazoa</taxon>
        <taxon>Ecdysozoa</taxon>
        <taxon>Arthropoda</taxon>
        <taxon>Hexapoda</taxon>
        <taxon>Insecta</taxon>
        <taxon>Pterygota</taxon>
        <taxon>Neoptera</taxon>
        <taxon>Endopterygota</taxon>
        <taxon>Lepidoptera</taxon>
        <taxon>Glossata</taxon>
        <taxon>Ditrysia</taxon>
        <taxon>Noctuoidea</taxon>
        <taxon>Noctuidae</taxon>
        <taxon>Noctuinae</taxon>
        <taxon>Hadenini</taxon>
        <taxon>Mythimna</taxon>
    </lineage>
</organism>
<dbReference type="Proteomes" id="UP001231649">
    <property type="component" value="Chromosome 32"/>
</dbReference>
<protein>
    <submittedName>
        <fullName evidence="1">Uncharacterized protein</fullName>
    </submittedName>
</protein>
<reference evidence="1" key="1">
    <citation type="submission" date="2023-03" db="EMBL/GenBank/DDBJ databases">
        <title>Chromosome-level genomes of two armyworms, Mythimna separata and Mythimna loreyi, provide insights into the biosynthesis and reception of sex pheromones.</title>
        <authorList>
            <person name="Zhao H."/>
        </authorList>
    </citation>
    <scope>NUCLEOTIDE SEQUENCE</scope>
    <source>
        <strain evidence="1">BeijingLab</strain>
    </source>
</reference>
<sequence>MNKDMLQLRDDIRSTLADIRNEMQTLRSEQVTIKQRVSDLRDDVIILQTSAQSQSTENEILKKRIDELNSRPAMDMSELIVGNLEAKIDALEQQARQCNVEICNLPERRSENLITIMENISAKIKFSLNQRDIISIHRVPHARKDNNKPKNIVVKLSSRILRDNLLSAFRLAKGIKSDQIGISGAVQSIYINEHLTLKNKQLFRAVKETANKNKYKFVWVKHATILVRETNASPANAIRSTQDISKIKSSALSNSTNTKDKNKI</sequence>
<gene>
    <name evidence="1" type="ORF">PYW08_012946</name>
</gene>